<dbReference type="AlphaFoldDB" id="A0A8J7C3H3"/>
<evidence type="ECO:0000256" key="1">
    <source>
        <dbReference type="SAM" id="SignalP"/>
    </source>
</evidence>
<proteinExistence type="predicted"/>
<evidence type="ECO:0000313" key="2">
    <source>
        <dbReference type="EMBL" id="MBD3869136.1"/>
    </source>
</evidence>
<organism evidence="2 3">
    <name type="scientific">Candidatus Polarisedimenticola svalbardensis</name>
    <dbReference type="NCBI Taxonomy" id="2886004"/>
    <lineage>
        <taxon>Bacteria</taxon>
        <taxon>Pseudomonadati</taxon>
        <taxon>Acidobacteriota</taxon>
        <taxon>Candidatus Polarisedimenticolia</taxon>
        <taxon>Candidatus Polarisedimenticolales</taxon>
        <taxon>Candidatus Polarisedimenticolaceae</taxon>
        <taxon>Candidatus Polarisedimenticola</taxon>
    </lineage>
</organism>
<sequence>MKKLTCLATVLTTALILASFPALSSEDDRLQRALDWPQVDLGAYETVFVEDIRVTADRPNRERTA</sequence>
<protein>
    <submittedName>
        <fullName evidence="2">Uncharacterized protein</fullName>
    </submittedName>
</protein>
<feature type="signal peptide" evidence="1">
    <location>
        <begin position="1"/>
        <end position="24"/>
    </location>
</feature>
<gene>
    <name evidence="2" type="ORF">IFK94_13520</name>
</gene>
<accession>A0A8J7C3H3</accession>
<comment type="caution">
    <text evidence="2">The sequence shown here is derived from an EMBL/GenBank/DDBJ whole genome shotgun (WGS) entry which is preliminary data.</text>
</comment>
<dbReference type="Proteomes" id="UP000648239">
    <property type="component" value="Unassembled WGS sequence"/>
</dbReference>
<dbReference type="EMBL" id="JACXWD010000061">
    <property type="protein sequence ID" value="MBD3869136.1"/>
    <property type="molecule type" value="Genomic_DNA"/>
</dbReference>
<reference evidence="2 3" key="1">
    <citation type="submission" date="2020-08" db="EMBL/GenBank/DDBJ databases">
        <title>Acidobacteriota in marine sediments use diverse sulfur dissimilation pathways.</title>
        <authorList>
            <person name="Wasmund K."/>
        </authorList>
    </citation>
    <scope>NUCLEOTIDE SEQUENCE [LARGE SCALE GENOMIC DNA]</scope>
    <source>
        <strain evidence="2">MAG AM4</strain>
    </source>
</reference>
<name>A0A8J7C3H3_9BACT</name>
<evidence type="ECO:0000313" key="3">
    <source>
        <dbReference type="Proteomes" id="UP000648239"/>
    </source>
</evidence>
<feature type="chain" id="PRO_5035287908" evidence="1">
    <location>
        <begin position="25"/>
        <end position="65"/>
    </location>
</feature>
<keyword evidence="1" id="KW-0732">Signal</keyword>